<proteinExistence type="predicted"/>
<name>A0A839DPS8_9PSEU</name>
<dbReference type="AlphaFoldDB" id="A0A839DPS8"/>
<gene>
    <name evidence="2" type="ORF">FHX42_000833</name>
</gene>
<sequence length="124" mass="13950">MRGRARGATRAGLFLLFAVLLAMLAPLNASGERSTAYRAGGVCEHNEHRESEKLRARAPSVAATRRGHERGSRRWAALVERVQHLRRVRAGRRAKARTAPRASRLAFGWMRSAHSRSHLQVYRT</sequence>
<protein>
    <submittedName>
        <fullName evidence="2">Uncharacterized protein</fullName>
    </submittedName>
</protein>
<evidence type="ECO:0000313" key="2">
    <source>
        <dbReference type="EMBL" id="MBA8823504.1"/>
    </source>
</evidence>
<accession>A0A839DPS8</accession>
<dbReference type="EMBL" id="JACGWZ010000001">
    <property type="protein sequence ID" value="MBA8823504.1"/>
    <property type="molecule type" value="Genomic_DNA"/>
</dbReference>
<dbReference type="RefSeq" id="WP_182542802.1">
    <property type="nucleotide sequence ID" value="NZ_JACGWZ010000001.1"/>
</dbReference>
<comment type="caution">
    <text evidence="2">The sequence shown here is derived from an EMBL/GenBank/DDBJ whole genome shotgun (WGS) entry which is preliminary data.</text>
</comment>
<evidence type="ECO:0000313" key="3">
    <source>
        <dbReference type="Proteomes" id="UP000569329"/>
    </source>
</evidence>
<organism evidence="2 3">
    <name type="scientific">Halosaccharopolyspora lacisalsi</name>
    <dbReference type="NCBI Taxonomy" id="1000566"/>
    <lineage>
        <taxon>Bacteria</taxon>
        <taxon>Bacillati</taxon>
        <taxon>Actinomycetota</taxon>
        <taxon>Actinomycetes</taxon>
        <taxon>Pseudonocardiales</taxon>
        <taxon>Pseudonocardiaceae</taxon>
        <taxon>Halosaccharopolyspora</taxon>
    </lineage>
</organism>
<keyword evidence="3" id="KW-1185">Reference proteome</keyword>
<feature type="region of interest" description="Disordered" evidence="1">
    <location>
        <begin position="44"/>
        <end position="69"/>
    </location>
</feature>
<reference evidence="2 3" key="1">
    <citation type="submission" date="2020-07" db="EMBL/GenBank/DDBJ databases">
        <title>Sequencing the genomes of 1000 actinobacteria strains.</title>
        <authorList>
            <person name="Klenk H.-P."/>
        </authorList>
    </citation>
    <scope>NUCLEOTIDE SEQUENCE [LARGE SCALE GENOMIC DNA]</scope>
    <source>
        <strain evidence="2 3">DSM 45975</strain>
    </source>
</reference>
<evidence type="ECO:0000256" key="1">
    <source>
        <dbReference type="SAM" id="MobiDB-lite"/>
    </source>
</evidence>
<dbReference type="Proteomes" id="UP000569329">
    <property type="component" value="Unassembled WGS sequence"/>
</dbReference>
<feature type="compositionally biased region" description="Basic and acidic residues" evidence="1">
    <location>
        <begin position="44"/>
        <end position="55"/>
    </location>
</feature>